<comment type="subcellular location">
    <subcellularLocation>
        <location evidence="2">Cytoplasm</location>
        <location evidence="2">Cytoskeleton</location>
        <location evidence="2">Spindle</location>
    </subcellularLocation>
    <subcellularLocation>
        <location evidence="1">Nucleus</location>
    </subcellularLocation>
</comment>
<evidence type="ECO:0000259" key="17">
    <source>
        <dbReference type="Pfam" id="PF21371"/>
    </source>
</evidence>
<dbReference type="GO" id="GO:0045842">
    <property type="term" value="P:positive regulation of mitotic metaphase/anaphase transition"/>
    <property type="evidence" value="ECO:0007669"/>
    <property type="project" value="TreeGrafter"/>
</dbReference>
<keyword evidence="8" id="KW-0132">Cell division</keyword>
<evidence type="ECO:0000256" key="6">
    <source>
        <dbReference type="ARBA" id="ARBA00022490"/>
    </source>
</evidence>
<evidence type="ECO:0000256" key="13">
    <source>
        <dbReference type="ARBA" id="ARBA00023212"/>
    </source>
</evidence>
<dbReference type="InterPro" id="IPR048968">
    <property type="entry name" value="Apc5_N"/>
</dbReference>
<dbReference type="CDD" id="cd16270">
    <property type="entry name" value="Apc5_N"/>
    <property type="match status" value="1"/>
</dbReference>
<evidence type="ECO:0000256" key="3">
    <source>
        <dbReference type="ARBA" id="ARBA00004906"/>
    </source>
</evidence>
<organism evidence="18">
    <name type="scientific">Timema monikensis</name>
    <dbReference type="NCBI Taxonomy" id="170555"/>
    <lineage>
        <taxon>Eukaryota</taxon>
        <taxon>Metazoa</taxon>
        <taxon>Ecdysozoa</taxon>
        <taxon>Arthropoda</taxon>
        <taxon>Hexapoda</taxon>
        <taxon>Insecta</taxon>
        <taxon>Pterygota</taxon>
        <taxon>Neoptera</taxon>
        <taxon>Polyneoptera</taxon>
        <taxon>Phasmatodea</taxon>
        <taxon>Timematodea</taxon>
        <taxon>Timematoidea</taxon>
        <taxon>Timematidae</taxon>
        <taxon>Timema</taxon>
    </lineage>
</organism>
<sequence>MIAFILIADPDGLAFGLRAKHKKDFCMLVLKLVQSRDLDLSELQAMLHSDQYNLLATQVHTFESKLVELDKGGVVAMLDLFSNIKNHLKEPLPLNPAVTKTSIIGMFLRRIYVFFEKQTFSEVVALCEAFKKYLKEWDARCTCIKTNATGDDSLESSNDMELTIGEEVKHPLTESPASSRVKGGGEEESHSSFHSFVYYSSKCTEKMFWSKKQAELFVSQQAALILNNEPAAMPPPELHEKLRSVLQANSENASAHFLSYLNCLRVKEYSGAIDSLYHSWDRNTYLLDVNRSPAATNEDKCRSFRYAALNVAILHVLFGHKKQAIHSLKEAIMMAHEGNDNHCLQHALAWLYKLSIENKVELEEVNPHLRGGRVENHLGKTTPSSPDRDLNLDLLVLSSRAQHD</sequence>
<name>A0A7R9HL81_9NEOP</name>
<evidence type="ECO:0000256" key="5">
    <source>
        <dbReference type="ARBA" id="ARBA00016066"/>
    </source>
</evidence>
<evidence type="ECO:0000256" key="1">
    <source>
        <dbReference type="ARBA" id="ARBA00004123"/>
    </source>
</evidence>
<keyword evidence="7" id="KW-0597">Phosphoprotein</keyword>
<evidence type="ECO:0000256" key="10">
    <source>
        <dbReference type="ARBA" id="ARBA00022776"/>
    </source>
</evidence>
<proteinExistence type="inferred from homology"/>
<gene>
    <name evidence="18" type="ORF">TMSB3V08_LOCUS3375</name>
</gene>
<evidence type="ECO:0000313" key="18">
    <source>
        <dbReference type="EMBL" id="CAD7426490.1"/>
    </source>
</evidence>
<dbReference type="Pfam" id="PF21371">
    <property type="entry name" value="Apc5_N"/>
    <property type="match status" value="1"/>
</dbReference>
<keyword evidence="10" id="KW-0498">Mitosis</keyword>
<evidence type="ECO:0000256" key="15">
    <source>
        <dbReference type="ARBA" id="ARBA00023306"/>
    </source>
</evidence>
<evidence type="ECO:0000256" key="12">
    <source>
        <dbReference type="ARBA" id="ARBA00022803"/>
    </source>
</evidence>
<dbReference type="InterPro" id="IPR026000">
    <property type="entry name" value="Apc5_dom"/>
</dbReference>
<evidence type="ECO:0000259" key="16">
    <source>
        <dbReference type="Pfam" id="PF12862"/>
    </source>
</evidence>
<keyword evidence="13" id="KW-0206">Cytoskeleton</keyword>
<evidence type="ECO:0000256" key="8">
    <source>
        <dbReference type="ARBA" id="ARBA00022618"/>
    </source>
</evidence>
<evidence type="ECO:0000256" key="7">
    <source>
        <dbReference type="ARBA" id="ARBA00022553"/>
    </source>
</evidence>
<comment type="pathway">
    <text evidence="3">Protein modification; protein ubiquitination.</text>
</comment>
<keyword evidence="9" id="KW-0677">Repeat</keyword>
<evidence type="ECO:0000256" key="2">
    <source>
        <dbReference type="ARBA" id="ARBA00004186"/>
    </source>
</evidence>
<protein>
    <recommendedName>
        <fullName evidence="5">Anaphase-promoting complex subunit 5</fullName>
    </recommendedName>
</protein>
<evidence type="ECO:0000256" key="11">
    <source>
        <dbReference type="ARBA" id="ARBA00022786"/>
    </source>
</evidence>
<dbReference type="GO" id="GO:0051301">
    <property type="term" value="P:cell division"/>
    <property type="evidence" value="ECO:0007669"/>
    <property type="project" value="UniProtKB-KW"/>
</dbReference>
<keyword evidence="6" id="KW-0963">Cytoplasm</keyword>
<dbReference type="PANTHER" id="PTHR12830:SF9">
    <property type="entry name" value="ANAPHASE-PROMOTING COMPLEX SUBUNIT 5"/>
    <property type="match status" value="1"/>
</dbReference>
<dbReference type="GO" id="GO:0005819">
    <property type="term" value="C:spindle"/>
    <property type="evidence" value="ECO:0007669"/>
    <property type="project" value="UniProtKB-SubCell"/>
</dbReference>
<evidence type="ECO:0000256" key="4">
    <source>
        <dbReference type="ARBA" id="ARBA00007450"/>
    </source>
</evidence>
<dbReference type="AlphaFoldDB" id="A0A7R9HL81"/>
<evidence type="ECO:0000256" key="14">
    <source>
        <dbReference type="ARBA" id="ARBA00023242"/>
    </source>
</evidence>
<dbReference type="PANTHER" id="PTHR12830">
    <property type="entry name" value="ANAPHASE-PROMOTING COMPLEX SUBUNIT 5"/>
    <property type="match status" value="1"/>
</dbReference>
<keyword evidence="15" id="KW-0131">Cell cycle</keyword>
<keyword evidence="11" id="KW-0833">Ubl conjugation pathway</keyword>
<dbReference type="GO" id="GO:0070979">
    <property type="term" value="P:protein K11-linked ubiquitination"/>
    <property type="evidence" value="ECO:0007669"/>
    <property type="project" value="TreeGrafter"/>
</dbReference>
<dbReference type="Pfam" id="PF12862">
    <property type="entry name" value="ANAPC5"/>
    <property type="match status" value="1"/>
</dbReference>
<dbReference type="EMBL" id="OB793208">
    <property type="protein sequence ID" value="CAD7426490.1"/>
    <property type="molecule type" value="Genomic_DNA"/>
</dbReference>
<feature type="domain" description="Anaphase-promoting complex subunit 5" evidence="16">
    <location>
        <begin position="256"/>
        <end position="355"/>
    </location>
</feature>
<keyword evidence="14" id="KW-0539">Nucleus</keyword>
<feature type="domain" description="Anaphase-promoting complex subunit 5 N-terminal" evidence="17">
    <location>
        <begin position="25"/>
        <end position="136"/>
    </location>
</feature>
<dbReference type="InterPro" id="IPR037679">
    <property type="entry name" value="Apc5"/>
</dbReference>
<evidence type="ECO:0000256" key="9">
    <source>
        <dbReference type="ARBA" id="ARBA00022737"/>
    </source>
</evidence>
<accession>A0A7R9HL81</accession>
<dbReference type="GO" id="GO:0005680">
    <property type="term" value="C:anaphase-promoting complex"/>
    <property type="evidence" value="ECO:0007669"/>
    <property type="project" value="InterPro"/>
</dbReference>
<comment type="similarity">
    <text evidence="4">Belongs to the APC5 family.</text>
</comment>
<reference evidence="18" key="1">
    <citation type="submission" date="2020-11" db="EMBL/GenBank/DDBJ databases">
        <authorList>
            <person name="Tran Van P."/>
        </authorList>
    </citation>
    <scope>NUCLEOTIDE SEQUENCE</scope>
</reference>
<keyword evidence="12" id="KW-0802">TPR repeat</keyword>
<dbReference type="GO" id="GO:0031145">
    <property type="term" value="P:anaphase-promoting complex-dependent catabolic process"/>
    <property type="evidence" value="ECO:0007669"/>
    <property type="project" value="TreeGrafter"/>
</dbReference>